<feature type="compositionally biased region" description="Low complexity" evidence="7">
    <location>
        <begin position="12"/>
        <end position="30"/>
    </location>
</feature>
<evidence type="ECO:0000256" key="1">
    <source>
        <dbReference type="ARBA" id="ARBA00004141"/>
    </source>
</evidence>
<sequence length="517" mass="55002">MTTAPHVGLLQAPPATRAGSPSASSAGRTPQVEVPASVRDALPPTGRRTEVLTVVVDLVAAAVLSALLVAPTASSAPVHVVVGVVWVVLLSGARCYAPGPLASGSGGLRRIVRAATALVAVLALLPAVVPDRLAPPTDPTRLLLVAGGCAAVALLQRSHQLSLLHVLGLPTGRRTARGRPPRAIVVGHGRDVARVLAELAADRRPGLQVAAVCTPASSRTRFEVPAVRGFDLVPTAVLAQRAEVVVVLPCHHFDPLTLRRLGWQLESAGAHLVVASGLLDVDRSRARTLRAGGMHLVHVRHAELTGARRLLKQLWERPAAALALVLLGPLLALLAVAIRLDSPGPAFFRQVRIGKDGQPFVMIKARTMADGAEHQLDDLTNDLTRDPTGDPTGDGGRAHVLFKMRGDPRVTRIGRVLRRYSVDELPQLVNVVRGEMSLVGPRPALPAEVLQYDGDTLRRLAVRPGMTGLWQVSGRSDLPWDRTVRLDLSYVDNWSLSLDAAIVLRTLRAVLSHRGAY</sequence>
<keyword evidence="4 8" id="KW-0812">Transmembrane</keyword>
<dbReference type="PANTHER" id="PTHR30576:SF10">
    <property type="entry name" value="SLL5057 PROTEIN"/>
    <property type="match status" value="1"/>
</dbReference>
<evidence type="ECO:0000256" key="3">
    <source>
        <dbReference type="ARBA" id="ARBA00022679"/>
    </source>
</evidence>
<name>A0ABV5KB68_9ACTN</name>
<feature type="domain" description="Bacterial sugar transferase" evidence="9">
    <location>
        <begin position="312"/>
        <end position="511"/>
    </location>
</feature>
<evidence type="ECO:0000256" key="4">
    <source>
        <dbReference type="ARBA" id="ARBA00022692"/>
    </source>
</evidence>
<keyword evidence="11" id="KW-1185">Reference proteome</keyword>
<keyword evidence="6 8" id="KW-0472">Membrane</keyword>
<evidence type="ECO:0000259" key="9">
    <source>
        <dbReference type="Pfam" id="PF02397"/>
    </source>
</evidence>
<dbReference type="InterPro" id="IPR017475">
    <property type="entry name" value="EPS_sugar_tfrase"/>
</dbReference>
<keyword evidence="5 8" id="KW-1133">Transmembrane helix</keyword>
<comment type="caution">
    <text evidence="10">The sequence shown here is derived from an EMBL/GenBank/DDBJ whole genome shotgun (WGS) entry which is preliminary data.</text>
</comment>
<proteinExistence type="inferred from homology"/>
<evidence type="ECO:0000256" key="6">
    <source>
        <dbReference type="ARBA" id="ARBA00023136"/>
    </source>
</evidence>
<keyword evidence="3" id="KW-0808">Transferase</keyword>
<evidence type="ECO:0000313" key="11">
    <source>
        <dbReference type="Proteomes" id="UP001589750"/>
    </source>
</evidence>
<dbReference type="PANTHER" id="PTHR30576">
    <property type="entry name" value="COLANIC BIOSYNTHESIS UDP-GLUCOSE LIPID CARRIER TRANSFERASE"/>
    <property type="match status" value="1"/>
</dbReference>
<dbReference type="NCBIfam" id="TIGR03025">
    <property type="entry name" value="EPS_sugtrans"/>
    <property type="match status" value="1"/>
</dbReference>
<dbReference type="Proteomes" id="UP001589750">
    <property type="component" value="Unassembled WGS sequence"/>
</dbReference>
<protein>
    <submittedName>
        <fullName evidence="10">Exopolysaccharide biosynthesis polyprenyl glycosylphosphotransferase</fullName>
    </submittedName>
</protein>
<dbReference type="EMBL" id="JBHMDG010000015">
    <property type="protein sequence ID" value="MFB9313981.1"/>
    <property type="molecule type" value="Genomic_DNA"/>
</dbReference>
<evidence type="ECO:0000256" key="5">
    <source>
        <dbReference type="ARBA" id="ARBA00022989"/>
    </source>
</evidence>
<feature type="transmembrane region" description="Helical" evidence="8">
    <location>
        <begin position="319"/>
        <end position="340"/>
    </location>
</feature>
<evidence type="ECO:0000256" key="2">
    <source>
        <dbReference type="ARBA" id="ARBA00006464"/>
    </source>
</evidence>
<evidence type="ECO:0000256" key="7">
    <source>
        <dbReference type="SAM" id="MobiDB-lite"/>
    </source>
</evidence>
<dbReference type="Pfam" id="PF02397">
    <property type="entry name" value="Bac_transf"/>
    <property type="match status" value="1"/>
</dbReference>
<accession>A0ABV5KB68</accession>
<dbReference type="InterPro" id="IPR003362">
    <property type="entry name" value="Bact_transf"/>
</dbReference>
<organism evidence="10 11">
    <name type="scientific">Nocardioides plantarum</name>
    <dbReference type="NCBI Taxonomy" id="29299"/>
    <lineage>
        <taxon>Bacteria</taxon>
        <taxon>Bacillati</taxon>
        <taxon>Actinomycetota</taxon>
        <taxon>Actinomycetes</taxon>
        <taxon>Propionibacteriales</taxon>
        <taxon>Nocardioidaceae</taxon>
        <taxon>Nocardioides</taxon>
    </lineage>
</organism>
<dbReference type="RefSeq" id="WP_170215221.1">
    <property type="nucleotide sequence ID" value="NZ_JBHMDG010000015.1"/>
</dbReference>
<evidence type="ECO:0000313" key="10">
    <source>
        <dbReference type="EMBL" id="MFB9313981.1"/>
    </source>
</evidence>
<evidence type="ECO:0000256" key="8">
    <source>
        <dbReference type="SAM" id="Phobius"/>
    </source>
</evidence>
<comment type="similarity">
    <text evidence="2">Belongs to the bacterial sugar transferase family.</text>
</comment>
<comment type="subcellular location">
    <subcellularLocation>
        <location evidence="1">Membrane</location>
        <topology evidence="1">Multi-pass membrane protein</topology>
    </subcellularLocation>
</comment>
<feature type="region of interest" description="Disordered" evidence="7">
    <location>
        <begin position="1"/>
        <end position="41"/>
    </location>
</feature>
<reference evidence="10 11" key="1">
    <citation type="submission" date="2024-09" db="EMBL/GenBank/DDBJ databases">
        <authorList>
            <person name="Sun Q."/>
            <person name="Mori K."/>
        </authorList>
    </citation>
    <scope>NUCLEOTIDE SEQUENCE [LARGE SCALE GENOMIC DNA]</scope>
    <source>
        <strain evidence="10 11">JCM 9626</strain>
    </source>
</reference>
<gene>
    <name evidence="10" type="ORF">ACFFRI_13080</name>
</gene>